<evidence type="ECO:0000313" key="6">
    <source>
        <dbReference type="Proteomes" id="UP000494249"/>
    </source>
</evidence>
<feature type="transmembrane region" description="Helical" evidence="2">
    <location>
        <begin position="159"/>
        <end position="180"/>
    </location>
</feature>
<reference evidence="5 6" key="1">
    <citation type="submission" date="2020-04" db="EMBL/GenBank/DDBJ databases">
        <authorList>
            <person name="De Canck E."/>
        </authorList>
    </citation>
    <scope>NUCLEOTIDE SEQUENCE [LARGE SCALE GENOMIC DNA]</scope>
    <source>
        <strain evidence="5 6">LMG 22037</strain>
    </source>
</reference>
<dbReference type="PROSITE" id="PS50887">
    <property type="entry name" value="GGDEF"/>
    <property type="match status" value="1"/>
</dbReference>
<dbReference type="InterPro" id="IPR029787">
    <property type="entry name" value="Nucleotide_cyclase"/>
</dbReference>
<proteinExistence type="predicted"/>
<dbReference type="InterPro" id="IPR000160">
    <property type="entry name" value="GGDEF_dom"/>
</dbReference>
<dbReference type="InterPro" id="IPR043128">
    <property type="entry name" value="Rev_trsase/Diguanyl_cyclase"/>
</dbReference>
<dbReference type="PANTHER" id="PTHR44757:SF2">
    <property type="entry name" value="BIOFILM ARCHITECTURE MAINTENANCE PROTEIN MBAA"/>
    <property type="match status" value="1"/>
</dbReference>
<keyword evidence="2" id="KW-1133">Transmembrane helix</keyword>
<dbReference type="InterPro" id="IPR052155">
    <property type="entry name" value="Biofilm_reg_signaling"/>
</dbReference>
<evidence type="ECO:0008006" key="7">
    <source>
        <dbReference type="Google" id="ProtNLM"/>
    </source>
</evidence>
<dbReference type="Gene3D" id="3.20.20.450">
    <property type="entry name" value="EAL domain"/>
    <property type="match status" value="1"/>
</dbReference>
<dbReference type="Gene3D" id="3.30.70.270">
    <property type="match status" value="1"/>
</dbReference>
<dbReference type="RefSeq" id="WP_035478102.1">
    <property type="nucleotide sequence ID" value="NZ_CADFGL010000004.1"/>
</dbReference>
<gene>
    <name evidence="5" type="ORF">LMG22037_01075</name>
</gene>
<accession>A0A6J5A940</accession>
<dbReference type="PANTHER" id="PTHR44757">
    <property type="entry name" value="DIGUANYLATE CYCLASE DGCP"/>
    <property type="match status" value="1"/>
</dbReference>
<dbReference type="Proteomes" id="UP000494249">
    <property type="component" value="Unassembled WGS sequence"/>
</dbReference>
<evidence type="ECO:0000256" key="2">
    <source>
        <dbReference type="SAM" id="Phobius"/>
    </source>
</evidence>
<dbReference type="SUPFAM" id="SSF55073">
    <property type="entry name" value="Nucleotide cyclase"/>
    <property type="match status" value="1"/>
</dbReference>
<dbReference type="AlphaFoldDB" id="A0A6J5A940"/>
<dbReference type="EMBL" id="CADIKB010000003">
    <property type="protein sequence ID" value="CAB3653017.1"/>
    <property type="molecule type" value="Genomic_DNA"/>
</dbReference>
<keyword evidence="2" id="KW-0812">Transmembrane</keyword>
<organism evidence="5 6">
    <name type="scientific">Paraburkholderia phenoliruptrix</name>
    <dbReference type="NCBI Taxonomy" id="252970"/>
    <lineage>
        <taxon>Bacteria</taxon>
        <taxon>Pseudomonadati</taxon>
        <taxon>Pseudomonadota</taxon>
        <taxon>Betaproteobacteria</taxon>
        <taxon>Burkholderiales</taxon>
        <taxon>Burkholderiaceae</taxon>
        <taxon>Paraburkholderia</taxon>
    </lineage>
</organism>
<dbReference type="Pfam" id="PF17152">
    <property type="entry name" value="CHASE8"/>
    <property type="match status" value="1"/>
</dbReference>
<dbReference type="InterPro" id="IPR035919">
    <property type="entry name" value="EAL_sf"/>
</dbReference>
<feature type="domain" description="GGDEF" evidence="4">
    <location>
        <begin position="229"/>
        <end position="362"/>
    </location>
</feature>
<dbReference type="Pfam" id="PF00563">
    <property type="entry name" value="EAL"/>
    <property type="match status" value="1"/>
</dbReference>
<evidence type="ECO:0000259" key="3">
    <source>
        <dbReference type="PROSITE" id="PS50883"/>
    </source>
</evidence>
<keyword evidence="2" id="KW-0472">Membrane</keyword>
<dbReference type="SMART" id="SM00267">
    <property type="entry name" value="GGDEF"/>
    <property type="match status" value="1"/>
</dbReference>
<dbReference type="FunFam" id="3.30.70.270:FF:000001">
    <property type="entry name" value="Diguanylate cyclase domain protein"/>
    <property type="match status" value="1"/>
</dbReference>
<dbReference type="InterPro" id="IPR033417">
    <property type="entry name" value="CHASE8"/>
</dbReference>
<evidence type="ECO:0000313" key="5">
    <source>
        <dbReference type="EMBL" id="CAB3653017.1"/>
    </source>
</evidence>
<name>A0A6J5A940_9BURK</name>
<evidence type="ECO:0000259" key="4">
    <source>
        <dbReference type="PROSITE" id="PS50887"/>
    </source>
</evidence>
<evidence type="ECO:0000256" key="1">
    <source>
        <dbReference type="SAM" id="MobiDB-lite"/>
    </source>
</evidence>
<feature type="transmembrane region" description="Helical" evidence="2">
    <location>
        <begin position="20"/>
        <end position="39"/>
    </location>
</feature>
<dbReference type="CDD" id="cd01949">
    <property type="entry name" value="GGDEF"/>
    <property type="match status" value="1"/>
</dbReference>
<protein>
    <recommendedName>
        <fullName evidence="7">Signaling protein</fullName>
    </recommendedName>
</protein>
<feature type="compositionally biased region" description="Basic residues" evidence="1">
    <location>
        <begin position="631"/>
        <end position="641"/>
    </location>
</feature>
<dbReference type="InterPro" id="IPR001633">
    <property type="entry name" value="EAL_dom"/>
</dbReference>
<dbReference type="GO" id="GO:0003824">
    <property type="term" value="F:catalytic activity"/>
    <property type="evidence" value="ECO:0007669"/>
    <property type="project" value="UniProtKB-ARBA"/>
</dbReference>
<dbReference type="PROSITE" id="PS50883">
    <property type="entry name" value="EAL"/>
    <property type="match status" value="1"/>
</dbReference>
<dbReference type="SUPFAM" id="SSF141868">
    <property type="entry name" value="EAL domain-like"/>
    <property type="match status" value="1"/>
</dbReference>
<feature type="region of interest" description="Disordered" evidence="1">
    <location>
        <begin position="627"/>
        <end position="647"/>
    </location>
</feature>
<feature type="domain" description="EAL" evidence="3">
    <location>
        <begin position="371"/>
        <end position="623"/>
    </location>
</feature>
<sequence>MKSFPVWRILAWPREHVNLVGVAIALLISSVVLLVYQALSLRTSLTEDVSMQASVLAENLTASAMFGDRDATAEVLGSLRKVPHVESATVYTPSGDLFVRYTRPGLNRKESQEGTLSQVGSTPRLSLADIFVAAPIMHNDQLLGSIVIVATTDAIKMQLAQYGCFLVGASLCSVWIASLVMRRMRDRVTRVEKDLEYLASTDPLTDLPNRRAFYDELTTRLHKANTADKRVALMMVDLDNFKIVNDTLGHGAGDELLKQVAEALRNVVRPSDLVSRIGGDEFAVVIGPDASRVRARATAGRIARNLSRPFILHGSDSAVTASVGFSVYPEDTVEMAELVSNADIALYSAKSRGKSIAVEFQSEMTAEAQRRARIEAELRKAVDQDGLDIVYQPQFDCLSGRLLGAEALVRWTHPSEGPISPAEFVPIAENSDLIVLLGRWVLWRACRDAANWNAGRSAAVHVAVNISARQLRAEGFTHEVCNALQKSGLPASLLELELTESQLMSNMSVGIQAMQELRAAGVRLSLDDFGTGYSSLSYLQSFPVHSIKIDRSFICPLPNGGQPIVTAIISMAHSFGLLVVAEGVEYPAQLEWLSDAHCDVVQGFLTGHPMSLDQLLAIIRAEDAQDEDRRVSHRAPLRTRPQRAPTA</sequence>
<dbReference type="SMART" id="SM00052">
    <property type="entry name" value="EAL"/>
    <property type="match status" value="1"/>
</dbReference>
<dbReference type="CDD" id="cd01948">
    <property type="entry name" value="EAL"/>
    <property type="match status" value="1"/>
</dbReference>
<dbReference type="NCBIfam" id="TIGR00254">
    <property type="entry name" value="GGDEF"/>
    <property type="match status" value="1"/>
</dbReference>
<dbReference type="Pfam" id="PF00990">
    <property type="entry name" value="GGDEF"/>
    <property type="match status" value="1"/>
</dbReference>